<proteinExistence type="predicted"/>
<reference evidence="1" key="1">
    <citation type="journal article" date="2014" name="Front. Microbiol.">
        <title>High frequency of phylogenetically diverse reductive dehalogenase-homologous genes in deep subseafloor sedimentary metagenomes.</title>
        <authorList>
            <person name="Kawai M."/>
            <person name="Futagami T."/>
            <person name="Toyoda A."/>
            <person name="Takaki Y."/>
            <person name="Nishi S."/>
            <person name="Hori S."/>
            <person name="Arai W."/>
            <person name="Tsubouchi T."/>
            <person name="Morono Y."/>
            <person name="Uchiyama I."/>
            <person name="Ito T."/>
            <person name="Fujiyama A."/>
            <person name="Inagaki F."/>
            <person name="Takami H."/>
        </authorList>
    </citation>
    <scope>NUCLEOTIDE SEQUENCE</scope>
    <source>
        <strain evidence="1">Expedition CK06-06</strain>
    </source>
</reference>
<dbReference type="AlphaFoldDB" id="X0WK43"/>
<protein>
    <submittedName>
        <fullName evidence="1">Uncharacterized protein</fullName>
    </submittedName>
</protein>
<comment type="caution">
    <text evidence="1">The sequence shown here is derived from an EMBL/GenBank/DDBJ whole genome shotgun (WGS) entry which is preliminary data.</text>
</comment>
<dbReference type="EMBL" id="BARS01049259">
    <property type="protein sequence ID" value="GAG31000.1"/>
    <property type="molecule type" value="Genomic_DNA"/>
</dbReference>
<name>X0WK43_9ZZZZ</name>
<accession>X0WK43</accession>
<organism evidence="1">
    <name type="scientific">marine sediment metagenome</name>
    <dbReference type="NCBI Taxonomy" id="412755"/>
    <lineage>
        <taxon>unclassified sequences</taxon>
        <taxon>metagenomes</taxon>
        <taxon>ecological metagenomes</taxon>
    </lineage>
</organism>
<evidence type="ECO:0000313" key="1">
    <source>
        <dbReference type="EMBL" id="GAG31000.1"/>
    </source>
</evidence>
<gene>
    <name evidence="1" type="ORF">S01H1_73704</name>
</gene>
<sequence length="124" mass="14341">MTKNVVMVRNTDIQTYKCPHCQEYVKLDRIEIDSVMCDSIKVHNCFVKDNGRLSRITKLKRLVQNINNNNEFPAVCVVPIRLYTRPVDRKNGIQNYKYQIKSGRNLVAASILTGKTHVPCNFQN</sequence>